<feature type="domain" description="Apextrin C-terminal" evidence="2">
    <location>
        <begin position="33"/>
        <end position="196"/>
    </location>
</feature>
<evidence type="ECO:0000313" key="4">
    <source>
        <dbReference type="RefSeq" id="XP_031550763.1"/>
    </source>
</evidence>
<dbReference type="PANTHER" id="PTHR19324">
    <property type="entry name" value="PERFORIN-LIKE PROTEIN 1"/>
    <property type="match status" value="1"/>
</dbReference>
<evidence type="ECO:0000259" key="2">
    <source>
        <dbReference type="Pfam" id="PF16977"/>
    </source>
</evidence>
<name>A0A6P8H5Q7_ACTTE</name>
<evidence type="ECO:0000256" key="1">
    <source>
        <dbReference type="SAM" id="SignalP"/>
    </source>
</evidence>
<dbReference type="InterPro" id="IPR031569">
    <property type="entry name" value="ApeC"/>
</dbReference>
<dbReference type="KEGG" id="aten:116288154"/>
<accession>A0A6P8H5Q7</accession>
<protein>
    <submittedName>
        <fullName evidence="4">Uncharacterized protein LOC116288154</fullName>
    </submittedName>
</protein>
<proteinExistence type="predicted"/>
<feature type="chain" id="PRO_5027635307" evidence="1">
    <location>
        <begin position="30"/>
        <end position="196"/>
    </location>
</feature>
<organism evidence="3 4">
    <name type="scientific">Actinia tenebrosa</name>
    <name type="common">Australian red waratah sea anemone</name>
    <dbReference type="NCBI Taxonomy" id="6105"/>
    <lineage>
        <taxon>Eukaryota</taxon>
        <taxon>Metazoa</taxon>
        <taxon>Cnidaria</taxon>
        <taxon>Anthozoa</taxon>
        <taxon>Hexacorallia</taxon>
        <taxon>Actiniaria</taxon>
        <taxon>Actiniidae</taxon>
        <taxon>Actinia</taxon>
    </lineage>
</organism>
<reference evidence="4" key="1">
    <citation type="submission" date="2025-08" db="UniProtKB">
        <authorList>
            <consortium name="RefSeq"/>
        </authorList>
    </citation>
    <scope>IDENTIFICATION</scope>
    <source>
        <tissue evidence="4">Tentacle</tissue>
    </source>
</reference>
<dbReference type="Proteomes" id="UP000515163">
    <property type="component" value="Unplaced"/>
</dbReference>
<dbReference type="OrthoDB" id="5981973at2759"/>
<evidence type="ECO:0000313" key="3">
    <source>
        <dbReference type="Proteomes" id="UP000515163"/>
    </source>
</evidence>
<sequence length="196" mass="22814">MNHSWCEIMLVVWYSVVLLLLHQPGDITASLRWPGGIYGLPKPKSGCPEEWGKNRWEENGAMYQKTTQGRTSNDKSNDLHLAGYVKPREVKINFCISKTNPAGRQPWPKGEYCIYSRHRIRSMVWGFIRMYDVGSKTSASNTCSNTFFEVKWYHYNRKSYLYSVHFKCQTRGNKKIPISLPITKPFYLLPYGSRDC</sequence>
<dbReference type="Pfam" id="PF16977">
    <property type="entry name" value="ApeC"/>
    <property type="match status" value="1"/>
</dbReference>
<keyword evidence="1" id="KW-0732">Signal</keyword>
<gene>
    <name evidence="4" type="primary">LOC116288154</name>
</gene>
<feature type="signal peptide" evidence="1">
    <location>
        <begin position="1"/>
        <end position="29"/>
    </location>
</feature>
<keyword evidence="3" id="KW-1185">Reference proteome</keyword>
<dbReference type="GeneID" id="116288154"/>
<dbReference type="PANTHER" id="PTHR19324:SF33">
    <property type="entry name" value="MUCIN-5AC"/>
    <property type="match status" value="1"/>
</dbReference>
<dbReference type="AlphaFoldDB" id="A0A6P8H5Q7"/>
<dbReference type="RefSeq" id="XP_031550763.1">
    <property type="nucleotide sequence ID" value="XM_031694903.1"/>
</dbReference>
<dbReference type="InParanoid" id="A0A6P8H5Q7"/>